<evidence type="ECO:0000256" key="4">
    <source>
        <dbReference type="ARBA" id="ARBA00022741"/>
    </source>
</evidence>
<evidence type="ECO:0000256" key="3">
    <source>
        <dbReference type="ARBA" id="ARBA00012895"/>
    </source>
</evidence>
<dbReference type="SUPFAM" id="SSF55874">
    <property type="entry name" value="ATPase domain of HSP90 chaperone/DNA topoisomerase II/histidine kinase"/>
    <property type="match status" value="1"/>
</dbReference>
<reference evidence="11" key="1">
    <citation type="journal article" date="2019" name="Int. J. Syst. Evol. Microbiol.">
        <title>The Global Catalogue of Microorganisms (GCM) 10K type strain sequencing project: providing services to taxonomists for standard genome sequencing and annotation.</title>
        <authorList>
            <consortium name="The Broad Institute Genomics Platform"/>
            <consortium name="The Broad Institute Genome Sequencing Center for Infectious Disease"/>
            <person name="Wu L."/>
            <person name="Ma J."/>
        </authorList>
    </citation>
    <scope>NUCLEOTIDE SEQUENCE [LARGE SCALE GENOMIC DNA]</scope>
    <source>
        <strain evidence="11">CCUG 53270</strain>
    </source>
</reference>
<dbReference type="EC" id="5.6.2.2" evidence="3"/>
<comment type="caution">
    <text evidence="10">The sequence shown here is derived from an EMBL/GenBank/DDBJ whole genome shotgun (WGS) entry which is preliminary data.</text>
</comment>
<evidence type="ECO:0000256" key="1">
    <source>
        <dbReference type="ARBA" id="ARBA00000185"/>
    </source>
</evidence>
<dbReference type="Gene3D" id="3.30.565.10">
    <property type="entry name" value="Histidine kinase-like ATPase, C-terminal domain"/>
    <property type="match status" value="1"/>
</dbReference>
<dbReference type="PANTHER" id="PTHR45866:SF1">
    <property type="entry name" value="DNA GYRASE SUBUNIT B, MITOCHONDRIAL"/>
    <property type="match status" value="1"/>
</dbReference>
<dbReference type="PANTHER" id="PTHR45866">
    <property type="entry name" value="DNA GYRASE/TOPOISOMERASE SUBUNIT B"/>
    <property type="match status" value="1"/>
</dbReference>
<organism evidence="10 11">
    <name type="scientific">Paenibacillus vulneris</name>
    <dbReference type="NCBI Taxonomy" id="1133364"/>
    <lineage>
        <taxon>Bacteria</taxon>
        <taxon>Bacillati</taxon>
        <taxon>Bacillota</taxon>
        <taxon>Bacilli</taxon>
        <taxon>Bacillales</taxon>
        <taxon>Paenibacillaceae</taxon>
        <taxon>Paenibacillus</taxon>
    </lineage>
</organism>
<dbReference type="InterPro" id="IPR036890">
    <property type="entry name" value="HATPase_C_sf"/>
</dbReference>
<sequence length="175" mass="19108">MTQDNRNQYDPHMLVWALLDNSISEHQAGYCTEVDIYLHSGTMVTLSDNGRGIPVSDELNVQTVLTGNAGSDLNSTSLPNGNTGISAAAVNALSHRLFVEIRREGTIYRQDYMDGIPQSGVIPIGSTKETGTSVTLEVQADRFNQPFDRNRLENGALELTQGYPGLKVQVHSSRS</sequence>
<keyword evidence="6" id="KW-0799">Topoisomerase</keyword>
<evidence type="ECO:0000259" key="9">
    <source>
        <dbReference type="Pfam" id="PF02518"/>
    </source>
</evidence>
<keyword evidence="11" id="KW-1185">Reference proteome</keyword>
<proteinExistence type="inferred from homology"/>
<dbReference type="EMBL" id="JBHTLU010000036">
    <property type="protein sequence ID" value="MFD1223783.1"/>
    <property type="molecule type" value="Genomic_DNA"/>
</dbReference>
<dbReference type="InterPro" id="IPR003594">
    <property type="entry name" value="HATPase_dom"/>
</dbReference>
<accession>A0ABW3USR5</accession>
<dbReference type="PRINTS" id="PR00418">
    <property type="entry name" value="TPI2FAMILY"/>
</dbReference>
<evidence type="ECO:0000256" key="8">
    <source>
        <dbReference type="ARBA" id="ARBA00023235"/>
    </source>
</evidence>
<evidence type="ECO:0000313" key="10">
    <source>
        <dbReference type="EMBL" id="MFD1223783.1"/>
    </source>
</evidence>
<name>A0ABW3USR5_9BACL</name>
<comment type="similarity">
    <text evidence="2">Belongs to the type II topoisomerase GyrB family.</text>
</comment>
<keyword evidence="5 10" id="KW-0067">ATP-binding</keyword>
<evidence type="ECO:0000256" key="5">
    <source>
        <dbReference type="ARBA" id="ARBA00022840"/>
    </source>
</evidence>
<keyword evidence="7" id="KW-0238">DNA-binding</keyword>
<keyword evidence="8" id="KW-0413">Isomerase</keyword>
<keyword evidence="4" id="KW-0547">Nucleotide-binding</keyword>
<gene>
    <name evidence="10" type="ORF">ACFQ4B_27035</name>
</gene>
<evidence type="ECO:0000256" key="7">
    <source>
        <dbReference type="ARBA" id="ARBA00023125"/>
    </source>
</evidence>
<dbReference type="Proteomes" id="UP001597180">
    <property type="component" value="Unassembled WGS sequence"/>
</dbReference>
<evidence type="ECO:0000256" key="6">
    <source>
        <dbReference type="ARBA" id="ARBA00023029"/>
    </source>
</evidence>
<dbReference type="Pfam" id="PF02518">
    <property type="entry name" value="HATPase_c"/>
    <property type="match status" value="1"/>
</dbReference>
<evidence type="ECO:0000256" key="2">
    <source>
        <dbReference type="ARBA" id="ARBA00010708"/>
    </source>
</evidence>
<dbReference type="RefSeq" id="WP_345587803.1">
    <property type="nucleotide sequence ID" value="NZ_BAABJG010000014.1"/>
</dbReference>
<feature type="domain" description="Histidine kinase/HSP90-like ATPase" evidence="9">
    <location>
        <begin position="11"/>
        <end position="140"/>
    </location>
</feature>
<evidence type="ECO:0000313" key="11">
    <source>
        <dbReference type="Proteomes" id="UP001597180"/>
    </source>
</evidence>
<dbReference type="GO" id="GO:0005524">
    <property type="term" value="F:ATP binding"/>
    <property type="evidence" value="ECO:0007669"/>
    <property type="project" value="UniProtKB-KW"/>
</dbReference>
<protein>
    <recommendedName>
        <fullName evidence="3">DNA topoisomerase (ATP-hydrolyzing)</fullName>
        <ecNumber evidence="3">5.6.2.2</ecNumber>
    </recommendedName>
</protein>
<comment type="catalytic activity">
    <reaction evidence="1">
        <text>ATP-dependent breakage, passage and rejoining of double-stranded DNA.</text>
        <dbReference type="EC" id="5.6.2.2"/>
    </reaction>
</comment>